<dbReference type="EMBL" id="CAMXCT030006528">
    <property type="protein sequence ID" value="CAL4802679.1"/>
    <property type="molecule type" value="Genomic_DNA"/>
</dbReference>
<dbReference type="Gene3D" id="1.25.40.10">
    <property type="entry name" value="Tetratricopeptide repeat domain"/>
    <property type="match status" value="1"/>
</dbReference>
<dbReference type="PANTHER" id="PTHR47447:SF17">
    <property type="entry name" value="OS12G0638900 PROTEIN"/>
    <property type="match status" value="1"/>
</dbReference>
<dbReference type="EMBL" id="CAMXCT020006528">
    <property type="protein sequence ID" value="CAL1168742.1"/>
    <property type="molecule type" value="Genomic_DNA"/>
</dbReference>
<proteinExistence type="predicted"/>
<protein>
    <submittedName>
        <fullName evidence="2">Uncharacterized protein</fullName>
    </submittedName>
</protein>
<evidence type="ECO:0000313" key="3">
    <source>
        <dbReference type="EMBL" id="CAL1168742.1"/>
    </source>
</evidence>
<dbReference type="EMBL" id="CAMXCT010006528">
    <property type="protein sequence ID" value="CAI4015367.1"/>
    <property type="molecule type" value="Genomic_DNA"/>
</dbReference>
<dbReference type="InterPro" id="IPR011990">
    <property type="entry name" value="TPR-like_helical_dom_sf"/>
</dbReference>
<evidence type="ECO:0000313" key="2">
    <source>
        <dbReference type="EMBL" id="CAI4015367.1"/>
    </source>
</evidence>
<keyword evidence="4" id="KW-1185">Reference proteome</keyword>
<accession>A0A9P1DRJ3</accession>
<dbReference type="Proteomes" id="UP001152797">
    <property type="component" value="Unassembled WGS sequence"/>
</dbReference>
<gene>
    <name evidence="2" type="ORF">C1SCF055_LOCUS40201</name>
</gene>
<name>A0A9P1DRJ3_9DINO</name>
<evidence type="ECO:0000256" key="1">
    <source>
        <dbReference type="ARBA" id="ARBA00022737"/>
    </source>
</evidence>
<keyword evidence="1" id="KW-0677">Repeat</keyword>
<reference evidence="3" key="2">
    <citation type="submission" date="2024-04" db="EMBL/GenBank/DDBJ databases">
        <authorList>
            <person name="Chen Y."/>
            <person name="Shah S."/>
            <person name="Dougan E. K."/>
            <person name="Thang M."/>
            <person name="Chan C."/>
        </authorList>
    </citation>
    <scope>NUCLEOTIDE SEQUENCE [LARGE SCALE GENOMIC DNA]</scope>
</reference>
<dbReference type="AlphaFoldDB" id="A0A9P1DRJ3"/>
<organism evidence="2">
    <name type="scientific">Cladocopium goreaui</name>
    <dbReference type="NCBI Taxonomy" id="2562237"/>
    <lineage>
        <taxon>Eukaryota</taxon>
        <taxon>Sar</taxon>
        <taxon>Alveolata</taxon>
        <taxon>Dinophyceae</taxon>
        <taxon>Suessiales</taxon>
        <taxon>Symbiodiniaceae</taxon>
        <taxon>Cladocopium</taxon>
    </lineage>
</organism>
<evidence type="ECO:0000313" key="4">
    <source>
        <dbReference type="Proteomes" id="UP001152797"/>
    </source>
</evidence>
<reference evidence="2" key="1">
    <citation type="submission" date="2022-10" db="EMBL/GenBank/DDBJ databases">
        <authorList>
            <person name="Chen Y."/>
            <person name="Dougan E. K."/>
            <person name="Chan C."/>
            <person name="Rhodes N."/>
            <person name="Thang M."/>
        </authorList>
    </citation>
    <scope>NUCLEOTIDE SEQUENCE</scope>
</reference>
<comment type="caution">
    <text evidence="2">The sequence shown here is derived from an EMBL/GenBank/DDBJ whole genome shotgun (WGS) entry which is preliminary data.</text>
</comment>
<dbReference type="PANTHER" id="PTHR47447">
    <property type="entry name" value="OS03G0856100 PROTEIN"/>
    <property type="match status" value="1"/>
</dbReference>
<sequence>MAAAAAAADAACASRQLRLRRLLQVVPAELPRAVRQALEDQQLEGWRNSLWTPLLEKCGKQRAWQEATDLLSVARCHGAAPSSYMLNLALRAVVSSVAWQVALGLLFEAEHQNSVSFNTTGIALASAKQWAQGLALLGAQRQLQIPLDLISYNTLQHGLAGGSCWRLTLHLLEAMGSPLRPLRPDDATYSAAIVACGRALQLSQVLRLATCGGVSSRNAAISIRTRSRQPRAHRVALQLADSLGDRQDVVTYTSLAHTIPAQDLLVSLHQKRLEPNQLTLRALRSGARRSSMRSNGTGEAPGAWALALQELPSDHAELGALALGCARAHHWRAALGCAAPRALGAQMAASYACQVIQVFNPHFEKAAGRWRLLASATHRAVVTAGTVEKNDAEMAFLAEAEEESRNLEAQQTGFHHPLLSWYLTRESRTSLARFQKRQHARWGVLDLLLPPALSGTLGQLRVADLCEDRRGSVAITKIPEIGFIGDLITRMGLWIISDLITRIWICGLLAI</sequence>